<dbReference type="EMBL" id="KN835122">
    <property type="protein sequence ID" value="KIK49676.1"/>
    <property type="molecule type" value="Genomic_DNA"/>
</dbReference>
<evidence type="ECO:0000313" key="1">
    <source>
        <dbReference type="EMBL" id="KIK49676.1"/>
    </source>
</evidence>
<proteinExistence type="predicted"/>
<evidence type="ECO:0000313" key="2">
    <source>
        <dbReference type="Proteomes" id="UP000053593"/>
    </source>
</evidence>
<dbReference type="SUPFAM" id="SSF50370">
    <property type="entry name" value="Ricin B-like lectins"/>
    <property type="match status" value="1"/>
</dbReference>
<protein>
    <submittedName>
        <fullName evidence="1">Uncharacterized protein</fullName>
    </submittedName>
</protein>
<dbReference type="AlphaFoldDB" id="A0A0D0B6I7"/>
<name>A0A0D0B6I7_9AGAR</name>
<organism evidence="1 2">
    <name type="scientific">Collybiopsis luxurians FD-317 M1</name>
    <dbReference type="NCBI Taxonomy" id="944289"/>
    <lineage>
        <taxon>Eukaryota</taxon>
        <taxon>Fungi</taxon>
        <taxon>Dikarya</taxon>
        <taxon>Basidiomycota</taxon>
        <taxon>Agaricomycotina</taxon>
        <taxon>Agaricomycetes</taxon>
        <taxon>Agaricomycetidae</taxon>
        <taxon>Agaricales</taxon>
        <taxon>Marasmiineae</taxon>
        <taxon>Omphalotaceae</taxon>
        <taxon>Collybiopsis</taxon>
        <taxon>Collybiopsis luxurians</taxon>
    </lineage>
</organism>
<dbReference type="Proteomes" id="UP000053593">
    <property type="component" value="Unassembled WGS sequence"/>
</dbReference>
<keyword evidence="2" id="KW-1185">Reference proteome</keyword>
<dbReference type="Gene3D" id="2.80.10.50">
    <property type="match status" value="1"/>
</dbReference>
<gene>
    <name evidence="1" type="ORF">GYMLUDRAFT_51601</name>
</gene>
<dbReference type="HOGENOM" id="CLU_1855478_0_0_1"/>
<reference evidence="1 2" key="1">
    <citation type="submission" date="2014-04" db="EMBL/GenBank/DDBJ databases">
        <title>Evolutionary Origins and Diversification of the Mycorrhizal Mutualists.</title>
        <authorList>
            <consortium name="DOE Joint Genome Institute"/>
            <consortium name="Mycorrhizal Genomics Consortium"/>
            <person name="Kohler A."/>
            <person name="Kuo A."/>
            <person name="Nagy L.G."/>
            <person name="Floudas D."/>
            <person name="Copeland A."/>
            <person name="Barry K.W."/>
            <person name="Cichocki N."/>
            <person name="Veneault-Fourrey C."/>
            <person name="LaButti K."/>
            <person name="Lindquist E.A."/>
            <person name="Lipzen A."/>
            <person name="Lundell T."/>
            <person name="Morin E."/>
            <person name="Murat C."/>
            <person name="Riley R."/>
            <person name="Ohm R."/>
            <person name="Sun H."/>
            <person name="Tunlid A."/>
            <person name="Henrissat B."/>
            <person name="Grigoriev I.V."/>
            <person name="Hibbett D.S."/>
            <person name="Martin F."/>
        </authorList>
    </citation>
    <scope>NUCLEOTIDE SEQUENCE [LARGE SCALE GENOMIC DNA]</scope>
    <source>
        <strain evidence="1 2">FD-317 M1</strain>
    </source>
</reference>
<dbReference type="OrthoDB" id="3078252at2759"/>
<sequence length="141" mass="15557">MSPPAAGNYYIKNKASEYYVTSDGNDSSSTAVHTTKPNVNLDDKFVFNLRKGDSDQYFISANYSGANVGAPANIQPGSTVIWTTNEQVFRILDAGPGLYNIRLLGENRFWYDDVAAIQPFRTILLNTGRTGDACNWMFQAA</sequence>
<accession>A0A0D0B6I7</accession>
<dbReference type="InterPro" id="IPR035992">
    <property type="entry name" value="Ricin_B-like_lectins"/>
</dbReference>